<accession>A0A1V9YTC6</accession>
<dbReference type="Gene3D" id="3.90.1150.10">
    <property type="entry name" value="Aspartate Aminotransferase, domain 1"/>
    <property type="match status" value="1"/>
</dbReference>
<dbReference type="InterPro" id="IPR050478">
    <property type="entry name" value="Ethylene_sulfur-biosynth"/>
</dbReference>
<protein>
    <recommendedName>
        <fullName evidence="2">Aminotransferase class I/classII large domain-containing protein</fullName>
    </recommendedName>
</protein>
<dbReference type="SUPFAM" id="SSF53383">
    <property type="entry name" value="PLP-dependent transferases"/>
    <property type="match status" value="1"/>
</dbReference>
<evidence type="ECO:0000256" key="1">
    <source>
        <dbReference type="ARBA" id="ARBA00022898"/>
    </source>
</evidence>
<evidence type="ECO:0000313" key="4">
    <source>
        <dbReference type="Proteomes" id="UP000243217"/>
    </source>
</evidence>
<dbReference type="InterPro" id="IPR015421">
    <property type="entry name" value="PyrdxlP-dep_Trfase_major"/>
</dbReference>
<organism evidence="3 4">
    <name type="scientific">Thraustotheca clavata</name>
    <dbReference type="NCBI Taxonomy" id="74557"/>
    <lineage>
        <taxon>Eukaryota</taxon>
        <taxon>Sar</taxon>
        <taxon>Stramenopiles</taxon>
        <taxon>Oomycota</taxon>
        <taxon>Saprolegniomycetes</taxon>
        <taxon>Saprolegniales</taxon>
        <taxon>Achlyaceae</taxon>
        <taxon>Thraustotheca</taxon>
    </lineage>
</organism>
<reference evidence="3 4" key="1">
    <citation type="journal article" date="2014" name="Genome Biol. Evol.">
        <title>The secreted proteins of Achlya hypogyna and Thraustotheca clavata identify the ancestral oomycete secretome and reveal gene acquisitions by horizontal gene transfer.</title>
        <authorList>
            <person name="Misner I."/>
            <person name="Blouin N."/>
            <person name="Leonard G."/>
            <person name="Richards T.A."/>
            <person name="Lane C.E."/>
        </authorList>
    </citation>
    <scope>NUCLEOTIDE SEQUENCE [LARGE SCALE GENOMIC DNA]</scope>
    <source>
        <strain evidence="3 4">ATCC 34112</strain>
    </source>
</reference>
<dbReference type="GO" id="GO:0008483">
    <property type="term" value="F:transaminase activity"/>
    <property type="evidence" value="ECO:0007669"/>
    <property type="project" value="TreeGrafter"/>
</dbReference>
<dbReference type="Proteomes" id="UP000243217">
    <property type="component" value="Unassembled WGS sequence"/>
</dbReference>
<dbReference type="GO" id="GO:0030170">
    <property type="term" value="F:pyridoxal phosphate binding"/>
    <property type="evidence" value="ECO:0007669"/>
    <property type="project" value="InterPro"/>
</dbReference>
<comment type="caution">
    <text evidence="3">The sequence shown here is derived from an EMBL/GenBank/DDBJ whole genome shotgun (WGS) entry which is preliminary data.</text>
</comment>
<gene>
    <name evidence="3" type="ORF">THRCLA_10040</name>
</gene>
<dbReference type="PRINTS" id="PR00753">
    <property type="entry name" value="ACCSYNTHASE"/>
</dbReference>
<dbReference type="Pfam" id="PF00155">
    <property type="entry name" value="Aminotran_1_2"/>
    <property type="match status" value="1"/>
</dbReference>
<evidence type="ECO:0000313" key="3">
    <source>
        <dbReference type="EMBL" id="OQR88891.1"/>
    </source>
</evidence>
<dbReference type="PANTHER" id="PTHR43795:SF39">
    <property type="entry name" value="AMINOTRANSFERASE CLASS I_CLASSII DOMAIN-CONTAINING PROTEIN"/>
    <property type="match status" value="1"/>
</dbReference>
<feature type="domain" description="Aminotransferase class I/classII large" evidence="2">
    <location>
        <begin position="67"/>
        <end position="412"/>
    </location>
</feature>
<sequence>MAVPKLSVRGQRALKPALSYWGLTTEALKTEATEANLDGQVIVSVSENRIFNSTKFLNKLHNSLAKVEKPALGYDDFTGRRGFKEAYAAFANDTLLPASSKGINPAHVCVSSGVGSLLAHLSSIFQDPGDGILLATPTYGALYNDFTVSAGAKVIDVPMTKDYELSVELFDAAYNQARSNNITPKSVVLLNPDNPLGVIRGRDLLIELSRWCEEKGLHFIVDEIYANSIHTPENSAYPFESAVAVLGNNESEFTTLPEHVHVLWGFSKDWATSGLRAGVIYSSNQDVYNALSNVLYFSGVSNYLLDGLATMLQDLPWCKQYLAENNALLHDAYASVAQVLESHNVPFVPASSGMFVWIDLRRCLSSPTWEAEQELMEIMFTHGKFVMTPGEAQHAPAPGYFRICFGYNTPKVVAHGLNRTLEYLNHK</sequence>
<keyword evidence="1" id="KW-0663">Pyridoxal phosphate</keyword>
<dbReference type="Gene3D" id="3.40.640.10">
    <property type="entry name" value="Type I PLP-dependent aspartate aminotransferase-like (Major domain)"/>
    <property type="match status" value="1"/>
</dbReference>
<dbReference type="InterPro" id="IPR015424">
    <property type="entry name" value="PyrdxlP-dep_Trfase"/>
</dbReference>
<dbReference type="PANTHER" id="PTHR43795">
    <property type="entry name" value="BIFUNCTIONAL ASPARTATE AMINOTRANSFERASE AND GLUTAMATE/ASPARTATE-PREPHENATE AMINOTRANSFERASE-RELATED"/>
    <property type="match status" value="1"/>
</dbReference>
<dbReference type="STRING" id="74557.A0A1V9YTC6"/>
<proteinExistence type="predicted"/>
<dbReference type="AlphaFoldDB" id="A0A1V9YTC6"/>
<dbReference type="InterPro" id="IPR015422">
    <property type="entry name" value="PyrdxlP-dep_Trfase_small"/>
</dbReference>
<dbReference type="OrthoDB" id="691673at2759"/>
<dbReference type="EMBL" id="JNBS01002959">
    <property type="protein sequence ID" value="OQR88891.1"/>
    <property type="molecule type" value="Genomic_DNA"/>
</dbReference>
<name>A0A1V9YTC6_9STRA</name>
<dbReference type="CDD" id="cd00609">
    <property type="entry name" value="AAT_like"/>
    <property type="match status" value="1"/>
</dbReference>
<keyword evidence="4" id="KW-1185">Reference proteome</keyword>
<dbReference type="GO" id="GO:0006520">
    <property type="term" value="P:amino acid metabolic process"/>
    <property type="evidence" value="ECO:0007669"/>
    <property type="project" value="TreeGrafter"/>
</dbReference>
<evidence type="ECO:0000259" key="2">
    <source>
        <dbReference type="Pfam" id="PF00155"/>
    </source>
</evidence>
<dbReference type="InterPro" id="IPR004839">
    <property type="entry name" value="Aminotransferase_I/II_large"/>
</dbReference>